<dbReference type="PIRSF" id="PIRSF000138">
    <property type="entry name" value="Al-hdrx_acd_dh"/>
    <property type="match status" value="1"/>
</dbReference>
<accession>A0A0C7MML3</accession>
<comment type="similarity">
    <text evidence="5">Belongs to the FMN-dependent alpha-hydroxy acid dehydrogenase family.</text>
</comment>
<feature type="binding site" evidence="7">
    <location>
        <position position="196"/>
    </location>
    <ligand>
        <name>glyoxylate</name>
        <dbReference type="ChEBI" id="CHEBI:36655"/>
    </ligand>
</feature>
<protein>
    <submittedName>
        <fullName evidence="9">LALA0S02e05952g1_1</fullName>
    </submittedName>
</protein>
<dbReference type="FunFam" id="3.20.20.70:FF:000132">
    <property type="entry name" value="FMN dependent dehydrogenase"/>
    <property type="match status" value="1"/>
</dbReference>
<feature type="binding site" evidence="7">
    <location>
        <position position="52"/>
    </location>
    <ligand>
        <name>glyoxylate</name>
        <dbReference type="ChEBI" id="CHEBI:36655"/>
    </ligand>
</feature>
<dbReference type="PROSITE" id="PS51349">
    <property type="entry name" value="FMN_HYDROXY_ACID_DH_2"/>
    <property type="match status" value="1"/>
</dbReference>
<evidence type="ECO:0000256" key="3">
    <source>
        <dbReference type="ARBA" id="ARBA00022643"/>
    </source>
</evidence>
<comment type="cofactor">
    <cofactor evidence="1">
        <name>FMN</name>
        <dbReference type="ChEBI" id="CHEBI:58210"/>
    </cofactor>
</comment>
<feature type="binding site" evidence="7">
    <location>
        <begin position="331"/>
        <end position="335"/>
    </location>
    <ligand>
        <name>FMN</name>
        <dbReference type="ChEBI" id="CHEBI:58210"/>
    </ligand>
</feature>
<dbReference type="SUPFAM" id="SSF51395">
    <property type="entry name" value="FMN-linked oxidoreductases"/>
    <property type="match status" value="1"/>
</dbReference>
<evidence type="ECO:0000256" key="7">
    <source>
        <dbReference type="PIRSR" id="PIRSR000138-2"/>
    </source>
</evidence>
<name>A0A0C7MML3_9SACH</name>
<organism evidence="9 10">
    <name type="scientific">Lachancea lanzarotensis</name>
    <dbReference type="NCBI Taxonomy" id="1245769"/>
    <lineage>
        <taxon>Eukaryota</taxon>
        <taxon>Fungi</taxon>
        <taxon>Dikarya</taxon>
        <taxon>Ascomycota</taxon>
        <taxon>Saccharomycotina</taxon>
        <taxon>Saccharomycetes</taxon>
        <taxon>Saccharomycetales</taxon>
        <taxon>Saccharomycetaceae</taxon>
        <taxon>Lachancea</taxon>
    </lineage>
</organism>
<dbReference type="HOGENOM" id="CLU_020639_0_1_1"/>
<keyword evidence="3 7" id="KW-0288">FMN</keyword>
<feature type="binding site" evidence="7">
    <location>
        <position position="159"/>
    </location>
    <ligand>
        <name>glyoxylate</name>
        <dbReference type="ChEBI" id="CHEBI:36655"/>
    </ligand>
</feature>
<feature type="binding site" evidence="7">
    <location>
        <position position="303"/>
    </location>
    <ligand>
        <name>glyoxylate</name>
        <dbReference type="ChEBI" id="CHEBI:36655"/>
    </ligand>
</feature>
<reference evidence="9 10" key="1">
    <citation type="submission" date="2014-12" db="EMBL/GenBank/DDBJ databases">
        <authorList>
            <person name="Neuveglise Cecile"/>
        </authorList>
    </citation>
    <scope>NUCLEOTIDE SEQUENCE [LARGE SCALE GENOMIC DNA]</scope>
    <source>
        <strain evidence="9 10">CBS 12615</strain>
    </source>
</reference>
<dbReference type="Gene3D" id="3.20.20.70">
    <property type="entry name" value="Aldolase class I"/>
    <property type="match status" value="1"/>
</dbReference>
<feature type="binding site" evidence="7">
    <location>
        <position position="135"/>
    </location>
    <ligand>
        <name>FMN</name>
        <dbReference type="ChEBI" id="CHEBI:58210"/>
    </ligand>
</feature>
<dbReference type="GO" id="GO:0016491">
    <property type="term" value="F:oxidoreductase activity"/>
    <property type="evidence" value="ECO:0007669"/>
    <property type="project" value="UniProtKB-KW"/>
</dbReference>
<feature type="domain" description="FMN hydroxy acid dehydrogenase" evidence="8">
    <location>
        <begin position="26"/>
        <end position="405"/>
    </location>
</feature>
<feature type="binding site" evidence="7">
    <location>
        <begin position="354"/>
        <end position="355"/>
    </location>
    <ligand>
        <name>FMN</name>
        <dbReference type="ChEBI" id="CHEBI:58210"/>
    </ligand>
</feature>
<proteinExistence type="inferred from homology"/>
<dbReference type="STRING" id="1245769.A0A0C7MML3"/>
<evidence type="ECO:0000256" key="2">
    <source>
        <dbReference type="ARBA" id="ARBA00022630"/>
    </source>
</evidence>
<dbReference type="EMBL" id="LN736361">
    <property type="protein sequence ID" value="CEP61065.1"/>
    <property type="molecule type" value="Genomic_DNA"/>
</dbReference>
<feature type="binding site" evidence="7">
    <location>
        <position position="298"/>
    </location>
    <ligand>
        <name>FMN</name>
        <dbReference type="ChEBI" id="CHEBI:58210"/>
    </ligand>
</feature>
<dbReference type="RefSeq" id="XP_022627301.1">
    <property type="nucleotide sequence ID" value="XM_022773812.1"/>
</dbReference>
<dbReference type="OrthoDB" id="1925334at2759"/>
<evidence type="ECO:0000256" key="6">
    <source>
        <dbReference type="PIRSR" id="PIRSR000138-1"/>
    </source>
</evidence>
<gene>
    <name evidence="9" type="ORF">LALA0_S02e05952g</name>
</gene>
<dbReference type="AlphaFoldDB" id="A0A0C7MML3"/>
<evidence type="ECO:0000313" key="9">
    <source>
        <dbReference type="EMBL" id="CEP61065.1"/>
    </source>
</evidence>
<evidence type="ECO:0000256" key="1">
    <source>
        <dbReference type="ARBA" id="ARBA00001917"/>
    </source>
</evidence>
<dbReference type="InterPro" id="IPR013785">
    <property type="entry name" value="Aldolase_TIM"/>
</dbReference>
<feature type="binding site" evidence="7">
    <location>
        <begin position="106"/>
        <end position="108"/>
    </location>
    <ligand>
        <name>FMN</name>
        <dbReference type="ChEBI" id="CHEBI:58210"/>
    </ligand>
</feature>
<evidence type="ECO:0000259" key="8">
    <source>
        <dbReference type="PROSITE" id="PS51349"/>
    </source>
</evidence>
<dbReference type="PROSITE" id="PS00557">
    <property type="entry name" value="FMN_HYDROXY_ACID_DH_1"/>
    <property type="match status" value="1"/>
</dbReference>
<dbReference type="InterPro" id="IPR008259">
    <property type="entry name" value="FMN_hydac_DH_AS"/>
</dbReference>
<dbReference type="GO" id="GO:0010181">
    <property type="term" value="F:FMN binding"/>
    <property type="evidence" value="ECO:0007669"/>
    <property type="project" value="InterPro"/>
</dbReference>
<dbReference type="GeneID" id="34684479"/>
<dbReference type="Proteomes" id="UP000054304">
    <property type="component" value="Unassembled WGS sequence"/>
</dbReference>
<dbReference type="Pfam" id="PF01070">
    <property type="entry name" value="FMN_dh"/>
    <property type="match status" value="1"/>
</dbReference>
<evidence type="ECO:0000256" key="5">
    <source>
        <dbReference type="ARBA" id="ARBA00024042"/>
    </source>
</evidence>
<feature type="binding site" evidence="7">
    <location>
        <position position="300"/>
    </location>
    <ligand>
        <name>glyoxylate</name>
        <dbReference type="ChEBI" id="CHEBI:36655"/>
    </ligand>
</feature>
<dbReference type="InterPro" id="IPR037396">
    <property type="entry name" value="FMN_HAD"/>
</dbReference>
<evidence type="ECO:0000256" key="4">
    <source>
        <dbReference type="ARBA" id="ARBA00023002"/>
    </source>
</evidence>
<dbReference type="InterPro" id="IPR012133">
    <property type="entry name" value="Alpha-hydoxy_acid_DH_FMN"/>
</dbReference>
<dbReference type="PANTHER" id="PTHR10578:SF143">
    <property type="entry name" value="FMN-DEPENDENT ALPHA-HYDROXY ACID DEHYDROGENASE PB1A11.03"/>
    <property type="match status" value="1"/>
</dbReference>
<feature type="binding site" evidence="7">
    <location>
        <position position="187"/>
    </location>
    <ligand>
        <name>FMN</name>
        <dbReference type="ChEBI" id="CHEBI:58210"/>
    </ligand>
</feature>
<feature type="active site" description="Proton acceptor" evidence="6">
    <location>
        <position position="300"/>
    </location>
</feature>
<dbReference type="InterPro" id="IPR000262">
    <property type="entry name" value="FMN-dep_DH"/>
</dbReference>
<keyword evidence="4" id="KW-0560">Oxidoreductase</keyword>
<evidence type="ECO:0000313" key="10">
    <source>
        <dbReference type="Proteomes" id="UP000054304"/>
    </source>
</evidence>
<sequence length="406" mass="44151">MGYIETTAGNPLQYMDAVYKHGLSSERPPFTFKSDDWETLAKEQMSNNSLGYVCGSASTGETYRKNRAAFQKWSLVPQRLVKTKDYPSLETQVLGANLPVPIAAAPIGVQKIFNPDGEIAVAAAAAQERVPYIYSSAAATSIEDVAKANGDGVRWFQLYWPSNENNNITKSLLKRAKENGFSALFVTLDTFKLGWRPSDLDNGYNPFLRPDSIGAALGFTDPAFRGQFKERHGKEVEEDVGSAAKEWARTIFPEFSHSWEDLKFLREHWDGPIVLKGIQAVGDAKKAAEYGMDGIVVSNHGGRQQDGGPASLDCLVKIVDAVGTKIDILFDSGVRCGSDIAKALALGAKGVLIGRPYIYGLVLGGQVGVSHVLRSLLGDLLMTLHLGGIPSANPKHLNRDVLEYSD</sequence>
<feature type="binding site" evidence="7">
    <location>
        <position position="157"/>
    </location>
    <ligand>
        <name>FMN</name>
        <dbReference type="ChEBI" id="CHEBI:58210"/>
    </ligand>
</feature>
<feature type="binding site" evidence="7">
    <location>
        <position position="276"/>
    </location>
    <ligand>
        <name>FMN</name>
        <dbReference type="ChEBI" id="CHEBI:58210"/>
    </ligand>
</feature>
<keyword evidence="2 7" id="KW-0285">Flavoprotein</keyword>
<keyword evidence="10" id="KW-1185">Reference proteome</keyword>
<dbReference type="PANTHER" id="PTHR10578">
    <property type="entry name" value="S -2-HYDROXY-ACID OXIDASE-RELATED"/>
    <property type="match status" value="1"/>
</dbReference>